<dbReference type="SUPFAM" id="SSF48168">
    <property type="entry name" value="R1 subunit of ribonucleotide reductase, N-terminal domain"/>
    <property type="match status" value="1"/>
</dbReference>
<keyword evidence="3 6" id="KW-0560">Oxidoreductase</keyword>
<comment type="similarity">
    <text evidence="1 6">Belongs to the ribonucleoside diphosphate reductase large chain family.</text>
</comment>
<feature type="domain" description="Ribonucleotide reductase large subunit C-terminal" evidence="9">
    <location>
        <begin position="132"/>
        <end position="451"/>
    </location>
</feature>
<evidence type="ECO:0000256" key="3">
    <source>
        <dbReference type="ARBA" id="ARBA00023002"/>
    </source>
</evidence>
<dbReference type="PRINTS" id="PR01183">
    <property type="entry name" value="RIBORDTASEM1"/>
</dbReference>
<protein>
    <recommendedName>
        <fullName evidence="2 6">Ribonucleoside-diphosphate reductase</fullName>
        <ecNumber evidence="2 6">1.17.4.1</ecNumber>
    </recommendedName>
</protein>
<comment type="caution">
    <text evidence="10">The sequence shown here is derived from an EMBL/GenBank/DDBJ whole genome shotgun (WGS) entry which is preliminary data.</text>
</comment>
<comment type="function">
    <text evidence="6">Provides the precursors necessary for DNA synthesis. Catalyzes the biosynthesis of deoxyribonucleotides from the corresponding ribonucleotides.</text>
</comment>
<dbReference type="PANTHER" id="PTHR11573:SF6">
    <property type="entry name" value="RIBONUCLEOSIDE-DIPHOSPHATE REDUCTASE LARGE SUBUNIT"/>
    <property type="match status" value="1"/>
</dbReference>
<evidence type="ECO:0000256" key="7">
    <source>
        <dbReference type="SAM" id="MobiDB-lite"/>
    </source>
</evidence>
<dbReference type="Pfam" id="PF00317">
    <property type="entry name" value="Ribonuc_red_lgN"/>
    <property type="match status" value="1"/>
</dbReference>
<dbReference type="Proteomes" id="UP001500827">
    <property type="component" value="Unassembled WGS sequence"/>
</dbReference>
<feature type="compositionally biased region" description="Polar residues" evidence="7">
    <location>
        <begin position="25"/>
        <end position="40"/>
    </location>
</feature>
<dbReference type="InterPro" id="IPR039718">
    <property type="entry name" value="Rrm1"/>
</dbReference>
<evidence type="ECO:0000256" key="4">
    <source>
        <dbReference type="ARBA" id="ARBA00023116"/>
    </source>
</evidence>
<name>A0ABP7LNI7_9SPHN</name>
<keyword evidence="4 6" id="KW-0215">Deoxyribonucleotide synthesis</keyword>
<proteinExistence type="inferred from homology"/>
<accession>A0ABP7LNI7</accession>
<dbReference type="InterPro" id="IPR008926">
    <property type="entry name" value="RNR_R1-su_N"/>
</dbReference>
<comment type="catalytic activity">
    <reaction evidence="5 6">
        <text>a 2'-deoxyribonucleoside 5'-diphosphate + [thioredoxin]-disulfide + H2O = a ribonucleoside 5'-diphosphate + [thioredoxin]-dithiol</text>
        <dbReference type="Rhea" id="RHEA:23252"/>
        <dbReference type="Rhea" id="RHEA-COMP:10698"/>
        <dbReference type="Rhea" id="RHEA-COMP:10700"/>
        <dbReference type="ChEBI" id="CHEBI:15377"/>
        <dbReference type="ChEBI" id="CHEBI:29950"/>
        <dbReference type="ChEBI" id="CHEBI:50058"/>
        <dbReference type="ChEBI" id="CHEBI:57930"/>
        <dbReference type="ChEBI" id="CHEBI:73316"/>
        <dbReference type="EC" id="1.17.4.1"/>
    </reaction>
</comment>
<evidence type="ECO:0000259" key="9">
    <source>
        <dbReference type="Pfam" id="PF02867"/>
    </source>
</evidence>
<dbReference type="SUPFAM" id="SSF51998">
    <property type="entry name" value="PFL-like glycyl radical enzymes"/>
    <property type="match status" value="1"/>
</dbReference>
<evidence type="ECO:0000259" key="8">
    <source>
        <dbReference type="Pfam" id="PF00317"/>
    </source>
</evidence>
<dbReference type="InterPro" id="IPR013509">
    <property type="entry name" value="RNR_lsu_N"/>
</dbReference>
<evidence type="ECO:0000313" key="11">
    <source>
        <dbReference type="Proteomes" id="UP001500827"/>
    </source>
</evidence>
<evidence type="ECO:0000313" key="10">
    <source>
        <dbReference type="EMBL" id="GAA3904352.1"/>
    </source>
</evidence>
<feature type="region of interest" description="Disordered" evidence="7">
    <location>
        <begin position="1"/>
        <end position="40"/>
    </location>
</feature>
<dbReference type="InterPro" id="IPR000788">
    <property type="entry name" value="RNR_lg_C"/>
</dbReference>
<dbReference type="CDD" id="cd01679">
    <property type="entry name" value="RNR_I"/>
    <property type="match status" value="1"/>
</dbReference>
<evidence type="ECO:0000256" key="5">
    <source>
        <dbReference type="ARBA" id="ARBA00047754"/>
    </source>
</evidence>
<dbReference type="NCBIfam" id="NF006577">
    <property type="entry name" value="PRK09102.1"/>
    <property type="match status" value="1"/>
</dbReference>
<organism evidence="10 11">
    <name type="scientific">Sphingomonas limnosediminicola</name>
    <dbReference type="NCBI Taxonomy" id="940133"/>
    <lineage>
        <taxon>Bacteria</taxon>
        <taxon>Pseudomonadati</taxon>
        <taxon>Pseudomonadota</taxon>
        <taxon>Alphaproteobacteria</taxon>
        <taxon>Sphingomonadales</taxon>
        <taxon>Sphingomonadaceae</taxon>
        <taxon>Sphingomonas</taxon>
    </lineage>
</organism>
<dbReference type="Gene3D" id="3.20.70.20">
    <property type="match status" value="1"/>
</dbReference>
<keyword evidence="11" id="KW-1185">Reference proteome</keyword>
<evidence type="ECO:0000256" key="6">
    <source>
        <dbReference type="RuleBase" id="RU003410"/>
    </source>
</evidence>
<evidence type="ECO:0000256" key="2">
    <source>
        <dbReference type="ARBA" id="ARBA00012274"/>
    </source>
</evidence>
<reference evidence="11" key="1">
    <citation type="journal article" date="2019" name="Int. J. Syst. Evol. Microbiol.">
        <title>The Global Catalogue of Microorganisms (GCM) 10K type strain sequencing project: providing services to taxonomists for standard genome sequencing and annotation.</title>
        <authorList>
            <consortium name="The Broad Institute Genomics Platform"/>
            <consortium name="The Broad Institute Genome Sequencing Center for Infectious Disease"/>
            <person name="Wu L."/>
            <person name="Ma J."/>
        </authorList>
    </citation>
    <scope>NUCLEOTIDE SEQUENCE [LARGE SCALE GENOMIC DNA]</scope>
    <source>
        <strain evidence="11">JCM 17543</strain>
    </source>
</reference>
<feature type="domain" description="Ribonucleotide reductase large subunit N-terminal" evidence="8">
    <location>
        <begin position="63"/>
        <end position="128"/>
    </location>
</feature>
<feature type="domain" description="Ribonucleotide reductase large subunit C-terminal" evidence="9">
    <location>
        <begin position="460"/>
        <end position="606"/>
    </location>
</feature>
<sequence>MAPSRTIQEQAALEEAAEERGSAMDFSTGSEVTSDDISTATSGSKRVDALKFDVKTDDSRDALLTEFGKDTLRDRYLLPGESYQDLFARVAAAYSDDAEHAQRVYDYISRLWFMPATPVLSNGGTGRGLPISCYLNSVDDSLQAITEIWNENVWLASKGGGIGTYWGRVRGIGEPVGLNGKTSGIIPFVRVMDSLTLAISQGSLRRGSAAVYLDVSHPEIEEFLEIRKPSGDFNRKALNLHHGVLITDEFMEAVRAGNEFILRSPKDGSERGKVDARSLFQKLVETRLATGEPYIIFIDQVNRSMPKHHRDLGLKVSTSNLCSEITLPTGRDHLGADRTAVCCLSSLNLETWDQWNGDKRFIEDIMRFLDNVLSDYIARAPDEMARAKYSAERERSVGLGVMGFHSFLQQRGLSFEGAMAKSWNLKMFKHIRAQVDQASMMLAKERGPCPDAADMGVMERFSCKMAIAPTASISIIAGGTSACIEPIPANIYTHKTLSGSFSIKNPYLEKMLKEKSKDSAQVWNSILEQGGSVQHLDFLTQEEKDVFKTSFEIDQRWLLELSADRTPFIDQAQSLNLFIPADVDKWDLMMLHFRAWELGIKSLYYLRSKSVQRAGFAGGVEADNTPELKEIQLPSSTDYDECLACQ</sequence>
<evidence type="ECO:0000256" key="1">
    <source>
        <dbReference type="ARBA" id="ARBA00010406"/>
    </source>
</evidence>
<dbReference type="PANTHER" id="PTHR11573">
    <property type="entry name" value="RIBONUCLEOSIDE-DIPHOSPHATE REDUCTASE LARGE CHAIN"/>
    <property type="match status" value="1"/>
</dbReference>
<dbReference type="EC" id="1.17.4.1" evidence="2 6"/>
<gene>
    <name evidence="10" type="ORF">GCM10022276_23720</name>
</gene>
<dbReference type="EMBL" id="BAABBM010000001">
    <property type="protein sequence ID" value="GAA3904352.1"/>
    <property type="molecule type" value="Genomic_DNA"/>
</dbReference>
<dbReference type="Pfam" id="PF02867">
    <property type="entry name" value="Ribonuc_red_lgC"/>
    <property type="match status" value="2"/>
</dbReference>